<dbReference type="PANTHER" id="PTHR11096:SF1">
    <property type="entry name" value="RNA 3'-TERMINAL PHOSPHATE CYCLASE-LIKE PROTEIN"/>
    <property type="match status" value="1"/>
</dbReference>
<dbReference type="Pfam" id="PF01137">
    <property type="entry name" value="RTC"/>
    <property type="match status" value="1"/>
</dbReference>
<evidence type="ECO:0000259" key="6">
    <source>
        <dbReference type="Pfam" id="PF05189"/>
    </source>
</evidence>
<name>A0ABR2VY15_9FUNG</name>
<dbReference type="PIRSF" id="PIRSF005378">
    <property type="entry name" value="RNA3'_term_phos_cycl_euk"/>
    <property type="match status" value="1"/>
</dbReference>
<dbReference type="InterPro" id="IPR020719">
    <property type="entry name" value="RNA3'_term_phos_cycl-like_CS"/>
</dbReference>
<protein>
    <recommendedName>
        <fullName evidence="9">RNA 3'-terminal phosphate cyclase-like protein</fullName>
    </recommendedName>
</protein>
<dbReference type="InterPro" id="IPR013791">
    <property type="entry name" value="RNA3'-term_phos_cycl_insert"/>
</dbReference>
<dbReference type="Gene3D" id="3.65.10.20">
    <property type="entry name" value="RNA 3'-terminal phosphate cyclase domain"/>
    <property type="match status" value="1"/>
</dbReference>
<dbReference type="PROSITE" id="PS01287">
    <property type="entry name" value="RTC"/>
    <property type="match status" value="1"/>
</dbReference>
<evidence type="ECO:0000313" key="8">
    <source>
        <dbReference type="Proteomes" id="UP001479436"/>
    </source>
</evidence>
<comment type="caution">
    <text evidence="7">The sequence shown here is derived from an EMBL/GenBank/DDBJ whole genome shotgun (WGS) entry which is preliminary data.</text>
</comment>
<sequence length="359" mass="39548">MSKSILKFEGHNYFRQRLVMATLSGRPVRIEKIRSDDNDPGLKDFEASFLRLLEKVTNGSHLEISYTGTTVFYRPGIIVGGKFHHDCGTTRGVGYFLEALIALAPFGKLPMSAMLTGITTNNLDISVDTIRTVTLMQLKKFGFEDGLELKINKRGAPPLGGGEVVFKCPIIRALKPLQFTDEGRIKRIRGIAYCTRVSPQTANRLVDSARSVLNRYIPDIYIYTDVFKGAESGKSPGFALTLVAESTTGALLSAELAANPGETPEDIGKKCAKMLLEEINKGGCFDSVCQWVGLLMMVLGPEDVSKIRIGKVSPFTIQYLRDLKAFFGVTFKIRPDPENKTILMACMGNGYVNVNKKTT</sequence>
<keyword evidence="4" id="KW-0539">Nucleus</keyword>
<evidence type="ECO:0000313" key="7">
    <source>
        <dbReference type="EMBL" id="KAK9709806.1"/>
    </source>
</evidence>
<dbReference type="InterPro" id="IPR016443">
    <property type="entry name" value="RNA3'_term_phos_cyc_type_2"/>
</dbReference>
<evidence type="ECO:0000256" key="2">
    <source>
        <dbReference type="ARBA" id="ARBA00007089"/>
    </source>
</evidence>
<dbReference type="SUPFAM" id="SSF55205">
    <property type="entry name" value="EPT/RTPC-like"/>
    <property type="match status" value="1"/>
</dbReference>
<dbReference type="InterPro" id="IPR023797">
    <property type="entry name" value="RNA3'_phos_cyclase_dom"/>
</dbReference>
<dbReference type="PANTHER" id="PTHR11096">
    <property type="entry name" value="RNA 3' TERMINAL PHOSPHATE CYCLASE"/>
    <property type="match status" value="1"/>
</dbReference>
<evidence type="ECO:0000256" key="1">
    <source>
        <dbReference type="ARBA" id="ARBA00004604"/>
    </source>
</evidence>
<dbReference type="NCBIfam" id="TIGR03400">
    <property type="entry name" value="18S_RNA_Rcl1p"/>
    <property type="match status" value="1"/>
</dbReference>
<feature type="domain" description="RNA 3'-terminal phosphate cyclase insert" evidence="6">
    <location>
        <begin position="180"/>
        <end position="279"/>
    </location>
</feature>
<evidence type="ECO:0000259" key="5">
    <source>
        <dbReference type="Pfam" id="PF01137"/>
    </source>
</evidence>
<comment type="subcellular location">
    <subcellularLocation>
        <location evidence="1">Nucleus</location>
        <location evidence="1">Nucleolus</location>
    </subcellularLocation>
</comment>
<gene>
    <name evidence="7" type="ORF">K7432_008789</name>
</gene>
<dbReference type="InterPro" id="IPR036553">
    <property type="entry name" value="RPTC_insert"/>
</dbReference>
<keyword evidence="3" id="KW-0690">Ribosome biogenesis</keyword>
<dbReference type="Pfam" id="PF05189">
    <property type="entry name" value="RTC_insert"/>
    <property type="match status" value="1"/>
</dbReference>
<dbReference type="InterPro" id="IPR037136">
    <property type="entry name" value="RNA3'_phos_cyclase_dom_sf"/>
</dbReference>
<dbReference type="InterPro" id="IPR000228">
    <property type="entry name" value="RNA3'_term_phos_cyc"/>
</dbReference>
<reference evidence="7 8" key="1">
    <citation type="submission" date="2023-04" db="EMBL/GenBank/DDBJ databases">
        <title>Genome of Basidiobolus ranarum AG-B5.</title>
        <authorList>
            <person name="Stajich J.E."/>
            <person name="Carter-House D."/>
            <person name="Gryganskyi A."/>
        </authorList>
    </citation>
    <scope>NUCLEOTIDE SEQUENCE [LARGE SCALE GENOMIC DNA]</scope>
    <source>
        <strain evidence="7 8">AG-B5</strain>
    </source>
</reference>
<dbReference type="EMBL" id="JASJQH010007381">
    <property type="protein sequence ID" value="KAK9709806.1"/>
    <property type="molecule type" value="Genomic_DNA"/>
</dbReference>
<organism evidence="7 8">
    <name type="scientific">Basidiobolus ranarum</name>
    <dbReference type="NCBI Taxonomy" id="34480"/>
    <lineage>
        <taxon>Eukaryota</taxon>
        <taxon>Fungi</taxon>
        <taxon>Fungi incertae sedis</taxon>
        <taxon>Zoopagomycota</taxon>
        <taxon>Entomophthoromycotina</taxon>
        <taxon>Basidiobolomycetes</taxon>
        <taxon>Basidiobolales</taxon>
        <taxon>Basidiobolaceae</taxon>
        <taxon>Basidiobolus</taxon>
    </lineage>
</organism>
<dbReference type="CDD" id="cd00875">
    <property type="entry name" value="RNA_Cyclase_Class_I"/>
    <property type="match status" value="1"/>
</dbReference>
<evidence type="ECO:0000256" key="4">
    <source>
        <dbReference type="ARBA" id="ARBA00023242"/>
    </source>
</evidence>
<dbReference type="Gene3D" id="3.30.360.20">
    <property type="entry name" value="RNA 3'-terminal phosphate cyclase, insert domain"/>
    <property type="match status" value="1"/>
</dbReference>
<evidence type="ECO:0000256" key="3">
    <source>
        <dbReference type="ARBA" id="ARBA00022517"/>
    </source>
</evidence>
<comment type="similarity">
    <text evidence="2">Belongs to the RNA 3'-terminal cyclase family. Type 2 subfamily.</text>
</comment>
<dbReference type="InterPro" id="IPR013792">
    <property type="entry name" value="RNA3'P_cycl/enolpyr_Trfase_a/b"/>
</dbReference>
<keyword evidence="8" id="KW-1185">Reference proteome</keyword>
<feature type="domain" description="RNA 3'-terminal phosphate cyclase" evidence="5">
    <location>
        <begin position="7"/>
        <end position="333"/>
    </location>
</feature>
<dbReference type="Proteomes" id="UP001479436">
    <property type="component" value="Unassembled WGS sequence"/>
</dbReference>
<accession>A0ABR2VY15</accession>
<evidence type="ECO:0008006" key="9">
    <source>
        <dbReference type="Google" id="ProtNLM"/>
    </source>
</evidence>
<proteinExistence type="inferred from homology"/>